<organism evidence="3 4">
    <name type="scientific">Peteryoungia desertarenae</name>
    <dbReference type="NCBI Taxonomy" id="1813451"/>
    <lineage>
        <taxon>Bacteria</taxon>
        <taxon>Pseudomonadati</taxon>
        <taxon>Pseudomonadota</taxon>
        <taxon>Alphaproteobacteria</taxon>
        <taxon>Hyphomicrobiales</taxon>
        <taxon>Rhizobiaceae</taxon>
        <taxon>Peteryoungia</taxon>
    </lineage>
</organism>
<feature type="transmembrane region" description="Helical" evidence="1">
    <location>
        <begin position="66"/>
        <end position="89"/>
    </location>
</feature>
<gene>
    <name evidence="3" type="ORF">FE840_010555</name>
</gene>
<keyword evidence="1" id="KW-1133">Transmembrane helix</keyword>
<sequence length="194" mass="21911">MLFRRRQPISFSNKLREFVWPRKGFTRPFHYVAKRILRLTATPHAIAAGVVAGVIASWTPFMGFHFILAFVLAYLFAGNMVAAALGTAFGNPLTFPLIWATTWEVGEMILDRGADVERKINLHKLFSSFEVHQLWEPVLKPMLVGAIPLAFVSGIIFYILTYLAVHGFQRRRRLRLAERAKARLATALDGKASV</sequence>
<reference evidence="3 4" key="1">
    <citation type="submission" date="2020-06" db="EMBL/GenBank/DDBJ databases">
        <title>Genome sequence of Rhizobium sp strain ADMK78.</title>
        <authorList>
            <person name="Rahi P."/>
        </authorList>
    </citation>
    <scope>NUCLEOTIDE SEQUENCE [LARGE SCALE GENOMIC DNA]</scope>
    <source>
        <strain evidence="3 4">ADMK78</strain>
    </source>
</reference>
<accession>A0ABX6QP49</accession>
<dbReference type="PANTHER" id="PTHR40547:SF1">
    <property type="entry name" value="SLL0298 PROTEIN"/>
    <property type="match status" value="1"/>
</dbReference>
<proteinExistence type="predicted"/>
<keyword evidence="4" id="KW-1185">Reference proteome</keyword>
<feature type="domain" description="DUF2062" evidence="2">
    <location>
        <begin position="27"/>
        <end position="173"/>
    </location>
</feature>
<keyword evidence="1" id="KW-0472">Membrane</keyword>
<keyword evidence="1" id="KW-0812">Transmembrane</keyword>
<name>A0ABX6QP49_9HYPH</name>
<dbReference type="Pfam" id="PF09835">
    <property type="entry name" value="DUF2062"/>
    <property type="match status" value="1"/>
</dbReference>
<evidence type="ECO:0000259" key="2">
    <source>
        <dbReference type="Pfam" id="PF09835"/>
    </source>
</evidence>
<dbReference type="Proteomes" id="UP000308530">
    <property type="component" value="Chromosome"/>
</dbReference>
<feature type="transmembrane region" description="Helical" evidence="1">
    <location>
        <begin position="142"/>
        <end position="165"/>
    </location>
</feature>
<evidence type="ECO:0000313" key="3">
    <source>
        <dbReference type="EMBL" id="QLF69940.1"/>
    </source>
</evidence>
<protein>
    <submittedName>
        <fullName evidence="3">DUF2062 domain-containing protein</fullName>
    </submittedName>
</protein>
<evidence type="ECO:0000313" key="4">
    <source>
        <dbReference type="Proteomes" id="UP000308530"/>
    </source>
</evidence>
<dbReference type="RefSeq" id="WP_138288123.1">
    <property type="nucleotide sequence ID" value="NZ_CP058350.1"/>
</dbReference>
<dbReference type="PANTHER" id="PTHR40547">
    <property type="entry name" value="SLL0298 PROTEIN"/>
    <property type="match status" value="1"/>
</dbReference>
<dbReference type="EMBL" id="CP058350">
    <property type="protein sequence ID" value="QLF69940.1"/>
    <property type="molecule type" value="Genomic_DNA"/>
</dbReference>
<evidence type="ECO:0000256" key="1">
    <source>
        <dbReference type="SAM" id="Phobius"/>
    </source>
</evidence>
<dbReference type="InterPro" id="IPR018639">
    <property type="entry name" value="DUF2062"/>
</dbReference>